<evidence type="ECO:0000259" key="3">
    <source>
        <dbReference type="Pfam" id="PF08544"/>
    </source>
</evidence>
<organism evidence="4 5">
    <name type="scientific">Thamnocephalis sphaerospora</name>
    <dbReference type="NCBI Taxonomy" id="78915"/>
    <lineage>
        <taxon>Eukaryota</taxon>
        <taxon>Fungi</taxon>
        <taxon>Fungi incertae sedis</taxon>
        <taxon>Zoopagomycota</taxon>
        <taxon>Zoopagomycotina</taxon>
        <taxon>Zoopagomycetes</taxon>
        <taxon>Zoopagales</taxon>
        <taxon>Sigmoideomycetaceae</taxon>
        <taxon>Thamnocephalis</taxon>
    </lineage>
</organism>
<gene>
    <name evidence="4" type="ORF">THASP1DRAFT_19382</name>
</gene>
<dbReference type="GO" id="GO:0005524">
    <property type="term" value="F:ATP binding"/>
    <property type="evidence" value="ECO:0007669"/>
    <property type="project" value="UniProtKB-KW"/>
</dbReference>
<evidence type="ECO:0000313" key="5">
    <source>
        <dbReference type="Proteomes" id="UP000271241"/>
    </source>
</evidence>
<keyword evidence="5" id="KW-1185">Reference proteome</keyword>
<dbReference type="InterPro" id="IPR013750">
    <property type="entry name" value="GHMP_kinase_C_dom"/>
</dbReference>
<accession>A0A4P9XK39</accession>
<evidence type="ECO:0000256" key="2">
    <source>
        <dbReference type="ARBA" id="ARBA00022840"/>
    </source>
</evidence>
<dbReference type="OrthoDB" id="187738at2759"/>
<reference evidence="5" key="1">
    <citation type="journal article" date="2018" name="Nat. Microbiol.">
        <title>Leveraging single-cell genomics to expand the fungal tree of life.</title>
        <authorList>
            <person name="Ahrendt S.R."/>
            <person name="Quandt C.A."/>
            <person name="Ciobanu D."/>
            <person name="Clum A."/>
            <person name="Salamov A."/>
            <person name="Andreopoulos B."/>
            <person name="Cheng J.F."/>
            <person name="Woyke T."/>
            <person name="Pelin A."/>
            <person name="Henrissat B."/>
            <person name="Reynolds N.K."/>
            <person name="Benny G.L."/>
            <person name="Smith M.E."/>
            <person name="James T.Y."/>
            <person name="Grigoriev I.V."/>
        </authorList>
    </citation>
    <scope>NUCLEOTIDE SEQUENCE [LARGE SCALE GENOMIC DNA]</scope>
    <source>
        <strain evidence="5">RSA 1356</strain>
    </source>
</reference>
<dbReference type="EMBL" id="KZ993038">
    <property type="protein sequence ID" value="RKP05761.1"/>
    <property type="molecule type" value="Genomic_DNA"/>
</dbReference>
<dbReference type="Pfam" id="PF08544">
    <property type="entry name" value="GHMP_kinases_C"/>
    <property type="match status" value="1"/>
</dbReference>
<sequence>DALERLLPEVDRILKKQAYSIEEAAIATGLSLDQLRRAYLTRFPVDANLFQLHDRAQHVYAEAARVCRFRQLCATATTGAATQCDLLLQALGTLMNASQESCRDLYECSCPELDTLVSVCRDHGAYGARLTGAGWGGCCVALVALADADQFLERVTAEYYGNYADVADVDITTAAFACRAGEGAHVIAIKGQ</sequence>
<keyword evidence="4" id="KW-0418">Kinase</keyword>
<dbReference type="PANTHER" id="PTHR10457:SF7">
    <property type="entry name" value="GALACTOKINASE-RELATED"/>
    <property type="match status" value="1"/>
</dbReference>
<protein>
    <submittedName>
        <fullName evidence="4">GHMP kinase</fullName>
    </submittedName>
</protein>
<feature type="domain" description="GHMP kinase C-terminal" evidence="3">
    <location>
        <begin position="88"/>
        <end position="160"/>
    </location>
</feature>
<keyword evidence="2" id="KW-0067">ATP-binding</keyword>
<dbReference type="STRING" id="78915.A0A4P9XK39"/>
<evidence type="ECO:0000313" key="4">
    <source>
        <dbReference type="EMBL" id="RKP05761.1"/>
    </source>
</evidence>
<feature type="non-terminal residue" evidence="4">
    <location>
        <position position="1"/>
    </location>
</feature>
<evidence type="ECO:0000256" key="1">
    <source>
        <dbReference type="ARBA" id="ARBA00022741"/>
    </source>
</evidence>
<dbReference type="SUPFAM" id="SSF55060">
    <property type="entry name" value="GHMP Kinase, C-terminal domain"/>
    <property type="match status" value="1"/>
</dbReference>
<dbReference type="GO" id="GO:0004335">
    <property type="term" value="F:galactokinase activity"/>
    <property type="evidence" value="ECO:0007669"/>
    <property type="project" value="TreeGrafter"/>
</dbReference>
<proteinExistence type="predicted"/>
<keyword evidence="1" id="KW-0547">Nucleotide-binding</keyword>
<dbReference type="GO" id="GO:0006012">
    <property type="term" value="P:galactose metabolic process"/>
    <property type="evidence" value="ECO:0007669"/>
    <property type="project" value="TreeGrafter"/>
</dbReference>
<dbReference type="InterPro" id="IPR036554">
    <property type="entry name" value="GHMP_kinase_C_sf"/>
</dbReference>
<dbReference type="Proteomes" id="UP000271241">
    <property type="component" value="Unassembled WGS sequence"/>
</dbReference>
<dbReference type="AlphaFoldDB" id="A0A4P9XK39"/>
<keyword evidence="4" id="KW-0808">Transferase</keyword>
<dbReference type="GO" id="GO:0005829">
    <property type="term" value="C:cytosol"/>
    <property type="evidence" value="ECO:0007669"/>
    <property type="project" value="TreeGrafter"/>
</dbReference>
<name>A0A4P9XK39_9FUNG</name>
<dbReference type="PANTHER" id="PTHR10457">
    <property type="entry name" value="MEVALONATE KINASE/GALACTOKINASE"/>
    <property type="match status" value="1"/>
</dbReference>
<dbReference type="Gene3D" id="3.30.70.890">
    <property type="entry name" value="GHMP kinase, C-terminal domain"/>
    <property type="match status" value="1"/>
</dbReference>